<dbReference type="GeneID" id="93676449"/>
<dbReference type="Proteomes" id="UP000237230">
    <property type="component" value="Unassembled WGS sequence"/>
</dbReference>
<protein>
    <submittedName>
        <fullName evidence="1">Uncharacterized protein</fullName>
    </submittedName>
</protein>
<sequence length="116" mass="12720">MTAAAKHSIAFRLGRALGGVARFCMHDLNPTVRWVKRVVLAMVIALILANSISWLMSVLLTVISLALGLYALSKADLDKVDMFSEDKEAPYGRDGVMGCPLNMWGERTDGLDRDLP</sequence>
<evidence type="ECO:0000313" key="1">
    <source>
        <dbReference type="EMBL" id="POG11732.1"/>
    </source>
</evidence>
<dbReference type="OrthoDB" id="6892709at2"/>
<dbReference type="EMBL" id="MINH01000016">
    <property type="protein sequence ID" value="POG11732.1"/>
    <property type="molecule type" value="Genomic_DNA"/>
</dbReference>
<name>A0A0P7CY36_PSEPU</name>
<proteinExistence type="predicted"/>
<accession>A0A0P7CY36</accession>
<evidence type="ECO:0000313" key="2">
    <source>
        <dbReference type="Proteomes" id="UP000237230"/>
    </source>
</evidence>
<dbReference type="AlphaFoldDB" id="A0A0P7CY36"/>
<dbReference type="RefSeq" id="WP_023628683.1">
    <property type="nucleotide sequence ID" value="NZ_ABUNEW020000028.1"/>
</dbReference>
<comment type="caution">
    <text evidence="1">The sequence shown here is derived from an EMBL/GenBank/DDBJ whole genome shotgun (WGS) entry which is preliminary data.</text>
</comment>
<reference evidence="1 2" key="2">
    <citation type="submission" date="2018-03" db="EMBL/GenBank/DDBJ databases">
        <title>Draft genome of Pseudomonas putida strain KH-21-114.</title>
        <authorList>
            <person name="Yoshizawa S."/>
            <person name="Khan N.H."/>
            <person name="Nishimura M."/>
            <person name="Chiura H.X."/>
            <person name="Ogura Y."/>
            <person name="Hayashi T."/>
            <person name="Kogure K."/>
        </authorList>
    </citation>
    <scope>NUCLEOTIDE SEQUENCE [LARGE SCALE GENOMIC DNA]</scope>
    <source>
        <strain evidence="1 2">KH-21-114</strain>
    </source>
</reference>
<gene>
    <name evidence="1" type="ORF">BGP84_00160</name>
</gene>
<organism evidence="1 2">
    <name type="scientific">Pseudomonas putida</name>
    <name type="common">Arthrobacter siderocapsulatus</name>
    <dbReference type="NCBI Taxonomy" id="303"/>
    <lineage>
        <taxon>Bacteria</taxon>
        <taxon>Pseudomonadati</taxon>
        <taxon>Pseudomonadota</taxon>
        <taxon>Gammaproteobacteria</taxon>
        <taxon>Pseudomonadales</taxon>
        <taxon>Pseudomonadaceae</taxon>
        <taxon>Pseudomonas</taxon>
    </lineage>
</organism>
<reference evidence="1 2" key="1">
    <citation type="submission" date="2016-08" db="EMBL/GenBank/DDBJ databases">
        <authorList>
            <person name="Seilhamer J.J."/>
        </authorList>
    </citation>
    <scope>NUCLEOTIDE SEQUENCE [LARGE SCALE GENOMIC DNA]</scope>
    <source>
        <strain evidence="1 2">KH-21-114</strain>
    </source>
</reference>